<dbReference type="SMART" id="SM00487">
    <property type="entry name" value="DEXDc"/>
    <property type="match status" value="1"/>
</dbReference>
<dbReference type="Pfam" id="PF03880">
    <property type="entry name" value="DbpA"/>
    <property type="match status" value="1"/>
</dbReference>
<comment type="caution">
    <text evidence="8">The sequence shown here is derived from an EMBL/GenBank/DDBJ whole genome shotgun (WGS) entry which is preliminary data.</text>
</comment>
<dbReference type="InterPro" id="IPR014001">
    <property type="entry name" value="Helicase_ATP-bd"/>
</dbReference>
<evidence type="ECO:0000259" key="7">
    <source>
        <dbReference type="PROSITE" id="PS51194"/>
    </source>
</evidence>
<dbReference type="Gene3D" id="3.40.50.300">
    <property type="entry name" value="P-loop containing nucleotide triphosphate hydrolases"/>
    <property type="match status" value="2"/>
</dbReference>
<evidence type="ECO:0000313" key="8">
    <source>
        <dbReference type="EMBL" id="PXW92965.1"/>
    </source>
</evidence>
<dbReference type="InterPro" id="IPR012677">
    <property type="entry name" value="Nucleotide-bd_a/b_plait_sf"/>
</dbReference>
<dbReference type="Pfam" id="PF00270">
    <property type="entry name" value="DEAD"/>
    <property type="match status" value="1"/>
</dbReference>
<evidence type="ECO:0000313" key="9">
    <source>
        <dbReference type="Proteomes" id="UP000247922"/>
    </source>
</evidence>
<proteinExistence type="inferred from homology"/>
<keyword evidence="1" id="KW-0547">Nucleotide-binding</keyword>
<keyword evidence="3 8" id="KW-0347">Helicase</keyword>
<evidence type="ECO:0000256" key="4">
    <source>
        <dbReference type="ARBA" id="ARBA00022840"/>
    </source>
</evidence>
<dbReference type="PROSITE" id="PS51192">
    <property type="entry name" value="HELICASE_ATP_BIND_1"/>
    <property type="match status" value="1"/>
</dbReference>
<organism evidence="8 9">
    <name type="scientific">Streptohalobacillus salinus</name>
    <dbReference type="NCBI Taxonomy" id="621096"/>
    <lineage>
        <taxon>Bacteria</taxon>
        <taxon>Bacillati</taxon>
        <taxon>Bacillota</taxon>
        <taxon>Bacilli</taxon>
        <taxon>Bacillales</taxon>
        <taxon>Bacillaceae</taxon>
        <taxon>Streptohalobacillus</taxon>
    </lineage>
</organism>
<dbReference type="SMART" id="SM00490">
    <property type="entry name" value="HELICc"/>
    <property type="match status" value="1"/>
</dbReference>
<evidence type="ECO:0000256" key="2">
    <source>
        <dbReference type="ARBA" id="ARBA00022801"/>
    </source>
</evidence>
<name>A0A2V3WFC4_9BACI</name>
<dbReference type="InterPro" id="IPR044742">
    <property type="entry name" value="DEAD/DEAH_RhlB"/>
</dbReference>
<dbReference type="InterPro" id="IPR027417">
    <property type="entry name" value="P-loop_NTPase"/>
</dbReference>
<dbReference type="RefSeq" id="WP_110250065.1">
    <property type="nucleotide sequence ID" value="NZ_QJJR01000001.1"/>
</dbReference>
<dbReference type="GO" id="GO:0003676">
    <property type="term" value="F:nucleic acid binding"/>
    <property type="evidence" value="ECO:0007669"/>
    <property type="project" value="InterPro"/>
</dbReference>
<keyword evidence="2" id="KW-0378">Hydrolase</keyword>
<dbReference type="CDD" id="cd18787">
    <property type="entry name" value="SF2_C_DEAD"/>
    <property type="match status" value="1"/>
</dbReference>
<dbReference type="EMBL" id="QJJR01000001">
    <property type="protein sequence ID" value="PXW92965.1"/>
    <property type="molecule type" value="Genomic_DNA"/>
</dbReference>
<keyword evidence="9" id="KW-1185">Reference proteome</keyword>
<dbReference type="GO" id="GO:0016787">
    <property type="term" value="F:hydrolase activity"/>
    <property type="evidence" value="ECO:0007669"/>
    <property type="project" value="UniProtKB-KW"/>
</dbReference>
<accession>A0A2V3WFC4</accession>
<keyword evidence="4" id="KW-0067">ATP-binding</keyword>
<evidence type="ECO:0000259" key="6">
    <source>
        <dbReference type="PROSITE" id="PS51192"/>
    </source>
</evidence>
<dbReference type="CDD" id="cd00268">
    <property type="entry name" value="DEADc"/>
    <property type="match status" value="1"/>
</dbReference>
<evidence type="ECO:0000256" key="1">
    <source>
        <dbReference type="ARBA" id="ARBA00022741"/>
    </source>
</evidence>
<dbReference type="SUPFAM" id="SSF52540">
    <property type="entry name" value="P-loop containing nucleoside triphosphate hydrolases"/>
    <property type="match status" value="1"/>
</dbReference>
<evidence type="ECO:0000256" key="3">
    <source>
        <dbReference type="ARBA" id="ARBA00022806"/>
    </source>
</evidence>
<dbReference type="InterPro" id="IPR001650">
    <property type="entry name" value="Helicase_C-like"/>
</dbReference>
<reference evidence="8 9" key="1">
    <citation type="submission" date="2018-05" db="EMBL/GenBank/DDBJ databases">
        <title>Genomic Encyclopedia of Type Strains, Phase IV (KMG-IV): sequencing the most valuable type-strain genomes for metagenomic binning, comparative biology and taxonomic classification.</title>
        <authorList>
            <person name="Goeker M."/>
        </authorList>
    </citation>
    <scope>NUCLEOTIDE SEQUENCE [LARGE SCALE GENOMIC DNA]</scope>
    <source>
        <strain evidence="8 9">DSM 22440</strain>
    </source>
</reference>
<dbReference type="PANTHER" id="PTHR47959">
    <property type="entry name" value="ATP-DEPENDENT RNA HELICASE RHLE-RELATED"/>
    <property type="match status" value="1"/>
</dbReference>
<dbReference type="InterPro" id="IPR050079">
    <property type="entry name" value="DEAD_box_RNA_helicase"/>
</dbReference>
<gene>
    <name evidence="8" type="ORF">DES38_10144</name>
</gene>
<feature type="domain" description="Helicase ATP-binding" evidence="6">
    <location>
        <begin position="31"/>
        <end position="201"/>
    </location>
</feature>
<dbReference type="Pfam" id="PF00271">
    <property type="entry name" value="Helicase_C"/>
    <property type="match status" value="1"/>
</dbReference>
<dbReference type="InterPro" id="IPR005580">
    <property type="entry name" value="DbpA/CsdA_RNA-bd_dom"/>
</dbReference>
<dbReference type="OrthoDB" id="9805696at2"/>
<dbReference type="InterPro" id="IPR011545">
    <property type="entry name" value="DEAD/DEAH_box_helicase_dom"/>
</dbReference>
<dbReference type="GO" id="GO:0005524">
    <property type="term" value="F:ATP binding"/>
    <property type="evidence" value="ECO:0007669"/>
    <property type="project" value="UniProtKB-KW"/>
</dbReference>
<comment type="similarity">
    <text evidence="5">Belongs to the DEAD box helicase family.</text>
</comment>
<dbReference type="GO" id="GO:0005829">
    <property type="term" value="C:cytosol"/>
    <property type="evidence" value="ECO:0007669"/>
    <property type="project" value="TreeGrafter"/>
</dbReference>
<dbReference type="PANTHER" id="PTHR47959:SF1">
    <property type="entry name" value="ATP-DEPENDENT RNA HELICASE DBPA"/>
    <property type="match status" value="1"/>
</dbReference>
<sequence>MQIFNELDEALQRGLSDLKIEAATEIQAQMIPKAIAGANVLSQAETGSGKTLSYLLPILNQIDFQENNPSAVVIVPTRELADQVTGVAREVARYKKLKIVRLIGKQSFDQQTLLLNQKSHVIVGTPGRILDHIERGTFDAENIRSLVLDEVDELLNRGFIQQVRDIIDFFPEKRQTLMTSATTSAEVESFIDKIVPDYVRVIVAPKIDRNEKFNQLMVDANGKDKDELLLNILVEKNPLQAILFCREKKEVDRITELLRSRDISATSVQGDHDQAERFRAMEAFKRGDKRFLVATNLAARGIDVSQLPLIINVDFPETKDVYLHRMGRTGRMDNRGEVISFVEDRDQETLQAVRNEGIILSDMTDAIRPYRKEAWNIFGNTSSKRKEKVDTNVMTLYFNGGKDKKLRAFDFLGALTSIKDVTADDIGVITVDKRYTLVEILNNKGEHVLKQMKNIPVKKKRLKVHQDRGV</sequence>
<dbReference type="Proteomes" id="UP000247922">
    <property type="component" value="Unassembled WGS sequence"/>
</dbReference>
<evidence type="ECO:0000256" key="5">
    <source>
        <dbReference type="ARBA" id="ARBA00038437"/>
    </source>
</evidence>
<dbReference type="Gene3D" id="3.30.70.330">
    <property type="match status" value="1"/>
</dbReference>
<dbReference type="GO" id="GO:0003724">
    <property type="term" value="F:RNA helicase activity"/>
    <property type="evidence" value="ECO:0007669"/>
    <property type="project" value="TreeGrafter"/>
</dbReference>
<protein>
    <submittedName>
        <fullName evidence="8">ATP-dependent RNA helicase DbpA</fullName>
    </submittedName>
</protein>
<feature type="domain" description="Helicase C-terminal" evidence="7">
    <location>
        <begin position="224"/>
        <end position="371"/>
    </location>
</feature>
<dbReference type="PROSITE" id="PS51194">
    <property type="entry name" value="HELICASE_CTER"/>
    <property type="match status" value="1"/>
</dbReference>
<dbReference type="AlphaFoldDB" id="A0A2V3WFC4"/>